<evidence type="ECO:0000256" key="2">
    <source>
        <dbReference type="ARBA" id="ARBA00022729"/>
    </source>
</evidence>
<dbReference type="RefSeq" id="WP_377980920.1">
    <property type="nucleotide sequence ID" value="NZ_JBBKXX010000002.1"/>
</dbReference>
<dbReference type="InterPro" id="IPR028974">
    <property type="entry name" value="TSP_type-3_rpt"/>
</dbReference>
<keyword evidence="2 6" id="KW-0732">Signal</keyword>
<reference evidence="8 9" key="1">
    <citation type="submission" date="2024-03" db="EMBL/GenBank/DDBJ databases">
        <title>Aquirufa genome sequencing.</title>
        <authorList>
            <person name="Pitt A."/>
            <person name="Hahn M.W."/>
        </authorList>
    </citation>
    <scope>NUCLEOTIDE SEQUENCE [LARGE SCALE GENOMIC DNA]</scope>
    <source>
        <strain evidence="8 9">HETE-83D</strain>
    </source>
</reference>
<comment type="subcellular location">
    <subcellularLocation>
        <location evidence="1">Cell outer membrane</location>
    </subcellularLocation>
</comment>
<gene>
    <name evidence="8" type="ORF">SKC37_07710</name>
</gene>
<evidence type="ECO:0000256" key="4">
    <source>
        <dbReference type="ARBA" id="ARBA00023237"/>
    </source>
</evidence>
<evidence type="ECO:0000313" key="9">
    <source>
        <dbReference type="Proteomes" id="UP001598019"/>
    </source>
</evidence>
<dbReference type="InterPro" id="IPR003367">
    <property type="entry name" value="Thrombospondin_3-like_rpt"/>
</dbReference>
<dbReference type="SUPFAM" id="SSF103088">
    <property type="entry name" value="OmpA-like"/>
    <property type="match status" value="1"/>
</dbReference>
<dbReference type="PRINTS" id="PR01021">
    <property type="entry name" value="OMPADOMAIN"/>
</dbReference>
<feature type="domain" description="OmpA-like" evidence="7">
    <location>
        <begin position="339"/>
        <end position="454"/>
    </location>
</feature>
<dbReference type="InterPro" id="IPR036737">
    <property type="entry name" value="OmpA-like_sf"/>
</dbReference>
<dbReference type="PROSITE" id="PS00018">
    <property type="entry name" value="EF_HAND_1"/>
    <property type="match status" value="1"/>
</dbReference>
<dbReference type="SUPFAM" id="SSF103647">
    <property type="entry name" value="TSP type-3 repeat"/>
    <property type="match status" value="1"/>
</dbReference>
<keyword evidence="4" id="KW-0998">Cell outer membrane</keyword>
<dbReference type="CDD" id="cd07185">
    <property type="entry name" value="OmpA_C-like"/>
    <property type="match status" value="1"/>
</dbReference>
<evidence type="ECO:0000259" key="7">
    <source>
        <dbReference type="PROSITE" id="PS51123"/>
    </source>
</evidence>
<feature type="signal peptide" evidence="6">
    <location>
        <begin position="1"/>
        <end position="19"/>
    </location>
</feature>
<dbReference type="PANTHER" id="PTHR30329">
    <property type="entry name" value="STATOR ELEMENT OF FLAGELLAR MOTOR COMPLEX"/>
    <property type="match status" value="1"/>
</dbReference>
<dbReference type="InterPro" id="IPR006664">
    <property type="entry name" value="OMP_bac"/>
</dbReference>
<evidence type="ECO:0000256" key="6">
    <source>
        <dbReference type="SAM" id="SignalP"/>
    </source>
</evidence>
<sequence length="454" mass="48942">MKKYILLVLLTTLFAPTFAQDSTEAKSPKRQSFALIGGVSDMWYKNFVTRRDYVQSYTHFGIQYAAEVKPNVDVYGTLVYGIRDAKDMASAGLGLRYYLLDRDTHKKFRPFASFSGEVVADNSTRTTYSDVDLTGSVGSGFDVKILGSLYGRAMVNVGFPFFQLGKVDLTAGRGTYTHYTAGLVYEWGNKPKPAPVKAAEPVSIDTDGDGIVDKEDKCPTVKGVRANNGCPLDTDGDGVIDAEDKCPTVAGVKENQGCPLDTDGDGIIDSEDRCPTVAGVKANQGCPADSDGDGVIDSEDACPNVAGIASLKGCPAPKDADGDGVIDADDLLPNVAGLVALQGVPENLAIYFDTDQFSLTSESTTTVDAMAKLFKAQPSLKLKVTGHTDSRQSVQYNVALSKNRVFETRKYLIKNGVEAKRMKVAWFSELVPAAPNKTVDGMKLNRRVELKITK</sequence>
<dbReference type="PANTHER" id="PTHR30329:SF21">
    <property type="entry name" value="LIPOPROTEIN YIAD-RELATED"/>
    <property type="match status" value="1"/>
</dbReference>
<proteinExistence type="predicted"/>
<keyword evidence="3 5" id="KW-0472">Membrane</keyword>
<evidence type="ECO:0000256" key="3">
    <source>
        <dbReference type="ARBA" id="ARBA00023136"/>
    </source>
</evidence>
<dbReference type="Pfam" id="PF02412">
    <property type="entry name" value="TSP_3"/>
    <property type="match status" value="4"/>
</dbReference>
<name>A0ABW6DIN5_9BACT</name>
<evidence type="ECO:0000313" key="8">
    <source>
        <dbReference type="EMBL" id="MFD3408538.1"/>
    </source>
</evidence>
<dbReference type="Pfam" id="PF00691">
    <property type="entry name" value="OmpA"/>
    <property type="match status" value="1"/>
</dbReference>
<dbReference type="InterPro" id="IPR050330">
    <property type="entry name" value="Bact_OuterMem_StrucFunc"/>
</dbReference>
<keyword evidence="9" id="KW-1185">Reference proteome</keyword>
<comment type="caution">
    <text evidence="8">The sequence shown here is derived from an EMBL/GenBank/DDBJ whole genome shotgun (WGS) entry which is preliminary data.</text>
</comment>
<dbReference type="InterPro" id="IPR006665">
    <property type="entry name" value="OmpA-like"/>
</dbReference>
<dbReference type="Gene3D" id="4.10.1080.10">
    <property type="entry name" value="TSP type-3 repeat"/>
    <property type="match status" value="1"/>
</dbReference>
<protein>
    <submittedName>
        <fullName evidence="8">Thrombospondin type 3 repeat-containing protein</fullName>
    </submittedName>
</protein>
<dbReference type="PROSITE" id="PS51123">
    <property type="entry name" value="OMPA_2"/>
    <property type="match status" value="1"/>
</dbReference>
<organism evidence="8 9">
    <name type="scientific">Aquirufa esocilacus</name>
    <dbReference type="NCBI Taxonomy" id="3096513"/>
    <lineage>
        <taxon>Bacteria</taxon>
        <taxon>Pseudomonadati</taxon>
        <taxon>Bacteroidota</taxon>
        <taxon>Cytophagia</taxon>
        <taxon>Cytophagales</taxon>
        <taxon>Flectobacillaceae</taxon>
        <taxon>Aquirufa</taxon>
    </lineage>
</organism>
<feature type="chain" id="PRO_5045065327" evidence="6">
    <location>
        <begin position="20"/>
        <end position="454"/>
    </location>
</feature>
<accession>A0ABW6DIN5</accession>
<dbReference type="Proteomes" id="UP001598019">
    <property type="component" value="Unassembled WGS sequence"/>
</dbReference>
<evidence type="ECO:0000256" key="1">
    <source>
        <dbReference type="ARBA" id="ARBA00004442"/>
    </source>
</evidence>
<dbReference type="EMBL" id="JBBKXX010000002">
    <property type="protein sequence ID" value="MFD3408538.1"/>
    <property type="molecule type" value="Genomic_DNA"/>
</dbReference>
<dbReference type="InterPro" id="IPR018247">
    <property type="entry name" value="EF_Hand_1_Ca_BS"/>
</dbReference>
<evidence type="ECO:0000256" key="5">
    <source>
        <dbReference type="PROSITE-ProRule" id="PRU00473"/>
    </source>
</evidence>
<dbReference type="Gene3D" id="3.30.1330.60">
    <property type="entry name" value="OmpA-like domain"/>
    <property type="match status" value="1"/>
</dbReference>